<reference evidence="1 2" key="1">
    <citation type="submission" date="2022-01" db="EMBL/GenBank/DDBJ databases">
        <title>A chromosomal length assembly of Cordylochernes scorpioides.</title>
        <authorList>
            <person name="Zeh D."/>
            <person name="Zeh J."/>
        </authorList>
    </citation>
    <scope>NUCLEOTIDE SEQUENCE [LARGE SCALE GENOMIC DNA]</scope>
    <source>
        <strain evidence="1">IN4F17</strain>
        <tissue evidence="1">Whole Body</tissue>
    </source>
</reference>
<protein>
    <submittedName>
        <fullName evidence="1">Uncharacterized protein</fullName>
    </submittedName>
</protein>
<dbReference type="EMBL" id="CP092863">
    <property type="protein sequence ID" value="UYV62127.1"/>
    <property type="molecule type" value="Genomic_DNA"/>
</dbReference>
<evidence type="ECO:0000313" key="1">
    <source>
        <dbReference type="EMBL" id="UYV62127.1"/>
    </source>
</evidence>
<accession>A0ABY6JZL9</accession>
<organism evidence="1 2">
    <name type="scientific">Cordylochernes scorpioides</name>
    <dbReference type="NCBI Taxonomy" id="51811"/>
    <lineage>
        <taxon>Eukaryota</taxon>
        <taxon>Metazoa</taxon>
        <taxon>Ecdysozoa</taxon>
        <taxon>Arthropoda</taxon>
        <taxon>Chelicerata</taxon>
        <taxon>Arachnida</taxon>
        <taxon>Pseudoscorpiones</taxon>
        <taxon>Cheliferoidea</taxon>
        <taxon>Chernetidae</taxon>
        <taxon>Cordylochernes</taxon>
    </lineage>
</organism>
<sequence>MDPVLTFVHHTCPQHGVMIWGAISFDSKTSVVVIPGTLIEQCYVDDILQPILKEQDVNVTKKENTKEACEDVEKQIEFCHSKHNNCWDIKEKIIRMGQHKLLYSVEGKLLLLASVPS</sequence>
<proteinExistence type="predicted"/>
<evidence type="ECO:0000313" key="2">
    <source>
        <dbReference type="Proteomes" id="UP001235939"/>
    </source>
</evidence>
<gene>
    <name evidence="1" type="ORF">LAZ67_1007919</name>
</gene>
<keyword evidence="2" id="KW-1185">Reference proteome</keyword>
<dbReference type="Proteomes" id="UP001235939">
    <property type="component" value="Chromosome 01"/>
</dbReference>
<name>A0ABY6JZL9_9ARAC</name>